<keyword evidence="2" id="KW-1185">Reference proteome</keyword>
<gene>
    <name evidence="1" type="ORF">VNO77_43879</name>
</gene>
<accession>A0AAN9JX11</accession>
<sequence>MTGFRIPVRYLLSTNVCSNNTSPAVKDMCIEIHLTRPTGYQEQGSIRPDNKMHQLPHLAMLRVQGTIRCRPEITPLPRWLWNLTFLAYIDLTVYRYADQRMQENEKNARTLTYVELKTEYSFSVQRNGASVGEAYAVNAEYLFSTPCKKASS</sequence>
<protein>
    <submittedName>
        <fullName evidence="1">Uncharacterized protein</fullName>
    </submittedName>
</protein>
<dbReference type="Proteomes" id="UP001367508">
    <property type="component" value="Unassembled WGS sequence"/>
</dbReference>
<name>A0AAN9JX11_CANGL</name>
<reference evidence="1 2" key="1">
    <citation type="submission" date="2024-01" db="EMBL/GenBank/DDBJ databases">
        <title>The genomes of 5 underutilized Papilionoideae crops provide insights into root nodulation and disease resistanc.</title>
        <authorList>
            <person name="Jiang F."/>
        </authorList>
    </citation>
    <scope>NUCLEOTIDE SEQUENCE [LARGE SCALE GENOMIC DNA]</scope>
    <source>
        <strain evidence="1">LVBAO_FW01</strain>
        <tissue evidence="1">Leaves</tissue>
    </source>
</reference>
<organism evidence="1 2">
    <name type="scientific">Canavalia gladiata</name>
    <name type="common">Sword bean</name>
    <name type="synonym">Dolichos gladiatus</name>
    <dbReference type="NCBI Taxonomy" id="3824"/>
    <lineage>
        <taxon>Eukaryota</taxon>
        <taxon>Viridiplantae</taxon>
        <taxon>Streptophyta</taxon>
        <taxon>Embryophyta</taxon>
        <taxon>Tracheophyta</taxon>
        <taxon>Spermatophyta</taxon>
        <taxon>Magnoliopsida</taxon>
        <taxon>eudicotyledons</taxon>
        <taxon>Gunneridae</taxon>
        <taxon>Pentapetalae</taxon>
        <taxon>rosids</taxon>
        <taxon>fabids</taxon>
        <taxon>Fabales</taxon>
        <taxon>Fabaceae</taxon>
        <taxon>Papilionoideae</taxon>
        <taxon>50 kb inversion clade</taxon>
        <taxon>NPAAA clade</taxon>
        <taxon>indigoferoid/millettioid clade</taxon>
        <taxon>Phaseoleae</taxon>
        <taxon>Canavalia</taxon>
    </lineage>
</organism>
<dbReference type="EMBL" id="JAYMYQ010000011">
    <property type="protein sequence ID" value="KAK7305966.1"/>
    <property type="molecule type" value="Genomic_DNA"/>
</dbReference>
<proteinExistence type="predicted"/>
<evidence type="ECO:0000313" key="1">
    <source>
        <dbReference type="EMBL" id="KAK7305966.1"/>
    </source>
</evidence>
<evidence type="ECO:0000313" key="2">
    <source>
        <dbReference type="Proteomes" id="UP001367508"/>
    </source>
</evidence>
<comment type="caution">
    <text evidence="1">The sequence shown here is derived from an EMBL/GenBank/DDBJ whole genome shotgun (WGS) entry which is preliminary data.</text>
</comment>
<dbReference type="AlphaFoldDB" id="A0AAN9JX11"/>